<accession>A0A2T0R0P8</accession>
<proteinExistence type="predicted"/>
<dbReference type="SMART" id="SM01012">
    <property type="entry name" value="ANTAR"/>
    <property type="match status" value="1"/>
</dbReference>
<dbReference type="SMART" id="SM00065">
    <property type="entry name" value="GAF"/>
    <property type="match status" value="1"/>
</dbReference>
<dbReference type="SUPFAM" id="SSF55781">
    <property type="entry name" value="GAF domain-like"/>
    <property type="match status" value="1"/>
</dbReference>
<comment type="caution">
    <text evidence="3">The sequence shown here is derived from an EMBL/GenBank/DDBJ whole genome shotgun (WGS) entry which is preliminary data.</text>
</comment>
<reference evidence="3 4" key="1">
    <citation type="submission" date="2018-03" db="EMBL/GenBank/DDBJ databases">
        <title>Genomic Encyclopedia of Archaeal and Bacterial Type Strains, Phase II (KMG-II): from individual species to whole genera.</title>
        <authorList>
            <person name="Goeker M."/>
        </authorList>
    </citation>
    <scope>NUCLEOTIDE SEQUENCE [LARGE SCALE GENOMIC DNA]</scope>
    <source>
        <strain evidence="3 4">DSM 19711</strain>
    </source>
</reference>
<evidence type="ECO:0000259" key="1">
    <source>
        <dbReference type="SMART" id="SM00065"/>
    </source>
</evidence>
<dbReference type="Pfam" id="PF13185">
    <property type="entry name" value="GAF_2"/>
    <property type="match status" value="1"/>
</dbReference>
<evidence type="ECO:0000259" key="2">
    <source>
        <dbReference type="SMART" id="SM01012"/>
    </source>
</evidence>
<dbReference type="InterPro" id="IPR003018">
    <property type="entry name" value="GAF"/>
</dbReference>
<protein>
    <submittedName>
        <fullName evidence="3">GAF domain-containing protein</fullName>
    </submittedName>
</protein>
<dbReference type="AlphaFoldDB" id="A0A2T0R0P8"/>
<sequence>MGDTERVRAILLELAPPGTRPQDLPQRLVDACDQALTVSGVGLALMTSEAVPAGLVAASDEVARTLEDLQFTLGEGPCLDASRTGRPVLVPDLASADRLVGGRARWPGFAAAAIGAGAAAVFALPLRIGLISIGVLDLYRDRVGPLDRAELAEALAYATAASRMLLTLRTPPEDTGGEPAWHVPLAHDRAVVHQATGVISVTAQVDLADALVLLRARAWKDDRPVDEVAADVVAGRLRFGPDTAWSPG</sequence>
<feature type="domain" description="ANTAR" evidence="2">
    <location>
        <begin position="147"/>
        <end position="233"/>
    </location>
</feature>
<gene>
    <name evidence="3" type="ORF">CLV37_10969</name>
</gene>
<name>A0A2T0R0P8_9ACTN</name>
<evidence type="ECO:0000313" key="4">
    <source>
        <dbReference type="Proteomes" id="UP000238083"/>
    </source>
</evidence>
<dbReference type="Gene3D" id="3.30.450.40">
    <property type="match status" value="1"/>
</dbReference>
<dbReference type="EMBL" id="PVZF01000009">
    <property type="protein sequence ID" value="PRY12884.1"/>
    <property type="molecule type" value="Genomic_DNA"/>
</dbReference>
<keyword evidence="4" id="KW-1185">Reference proteome</keyword>
<evidence type="ECO:0000313" key="3">
    <source>
        <dbReference type="EMBL" id="PRY12884.1"/>
    </source>
</evidence>
<dbReference type="GO" id="GO:0003723">
    <property type="term" value="F:RNA binding"/>
    <property type="evidence" value="ECO:0007669"/>
    <property type="project" value="InterPro"/>
</dbReference>
<dbReference type="InterPro" id="IPR005561">
    <property type="entry name" value="ANTAR"/>
</dbReference>
<dbReference type="InterPro" id="IPR029016">
    <property type="entry name" value="GAF-like_dom_sf"/>
</dbReference>
<dbReference type="Proteomes" id="UP000238083">
    <property type="component" value="Unassembled WGS sequence"/>
</dbReference>
<feature type="domain" description="GAF" evidence="1">
    <location>
        <begin position="20"/>
        <end position="175"/>
    </location>
</feature>
<organism evidence="3 4">
    <name type="scientific">Kineococcus rhizosphaerae</name>
    <dbReference type="NCBI Taxonomy" id="559628"/>
    <lineage>
        <taxon>Bacteria</taxon>
        <taxon>Bacillati</taxon>
        <taxon>Actinomycetota</taxon>
        <taxon>Actinomycetes</taxon>
        <taxon>Kineosporiales</taxon>
        <taxon>Kineosporiaceae</taxon>
        <taxon>Kineococcus</taxon>
    </lineage>
</organism>